<evidence type="ECO:0000313" key="3">
    <source>
        <dbReference type="EMBL" id="MPM26766.1"/>
    </source>
</evidence>
<name>A0A644YE44_9ZZZZ</name>
<feature type="domain" description="YknX-like C-terminal permuted SH3-like" evidence="1">
    <location>
        <begin position="283"/>
        <end position="349"/>
    </location>
</feature>
<dbReference type="Gene3D" id="2.40.30.170">
    <property type="match status" value="1"/>
</dbReference>
<organism evidence="3">
    <name type="scientific">bioreactor metagenome</name>
    <dbReference type="NCBI Taxonomy" id="1076179"/>
    <lineage>
        <taxon>unclassified sequences</taxon>
        <taxon>metagenomes</taxon>
        <taxon>ecological metagenomes</taxon>
    </lineage>
</organism>
<dbReference type="Pfam" id="PF25990">
    <property type="entry name" value="Beta-barrel_YknX"/>
    <property type="match status" value="1"/>
</dbReference>
<dbReference type="InterPro" id="IPR058637">
    <property type="entry name" value="YknX-like_C"/>
</dbReference>
<dbReference type="SUPFAM" id="SSF111369">
    <property type="entry name" value="HlyD-like secretion proteins"/>
    <property type="match status" value="1"/>
</dbReference>
<accession>A0A644YE44</accession>
<dbReference type="Gene3D" id="2.40.420.20">
    <property type="match status" value="1"/>
</dbReference>
<gene>
    <name evidence="3" type="primary">macA_21</name>
    <name evidence="3" type="ORF">SDC9_73271</name>
</gene>
<dbReference type="Pfam" id="PF25989">
    <property type="entry name" value="YknX_C"/>
    <property type="match status" value="1"/>
</dbReference>
<evidence type="ECO:0000259" key="2">
    <source>
        <dbReference type="Pfam" id="PF25990"/>
    </source>
</evidence>
<dbReference type="GO" id="GO:0015562">
    <property type="term" value="F:efflux transmembrane transporter activity"/>
    <property type="evidence" value="ECO:0007669"/>
    <property type="project" value="TreeGrafter"/>
</dbReference>
<dbReference type="InterPro" id="IPR058636">
    <property type="entry name" value="Beta-barrel_YknX"/>
</dbReference>
<feature type="domain" description="YknX-like beta-barrel" evidence="2">
    <location>
        <begin position="202"/>
        <end position="272"/>
    </location>
</feature>
<dbReference type="GO" id="GO:1990281">
    <property type="term" value="C:efflux pump complex"/>
    <property type="evidence" value="ECO:0007669"/>
    <property type="project" value="TreeGrafter"/>
</dbReference>
<dbReference type="EMBL" id="VSSQ01004821">
    <property type="protein sequence ID" value="MPM26766.1"/>
    <property type="molecule type" value="Genomic_DNA"/>
</dbReference>
<comment type="caution">
    <text evidence="3">The sequence shown here is derived from an EMBL/GenBank/DDBJ whole genome shotgun (WGS) entry which is preliminary data.</text>
</comment>
<evidence type="ECO:0000259" key="1">
    <source>
        <dbReference type="Pfam" id="PF25989"/>
    </source>
</evidence>
<dbReference type="NCBIfam" id="TIGR01730">
    <property type="entry name" value="RND_mfp"/>
    <property type="match status" value="1"/>
</dbReference>
<proteinExistence type="predicted"/>
<protein>
    <submittedName>
        <fullName evidence="3">Macrolide export protein MacA</fullName>
    </submittedName>
</protein>
<dbReference type="AlphaFoldDB" id="A0A644YE44"/>
<dbReference type="InterPro" id="IPR006143">
    <property type="entry name" value="RND_pump_MFP"/>
</dbReference>
<sequence length="352" mass="38512">MKRKRIFAIAVCVVLIGVIIVRLASNYNKLQANSNVSTDLGYVTVQTSDVKSMTISDSLLLTGYTEAIFTIDIAAESQGVITFLDAEPGSMKGIGSKIAVIDDVSETLAYQKALNLKNKLEKDMGRYRNLLAGGSITEQQYDDYLNVYNDAVVSLNQAKNELDNTHINAPKAGIISKKYVEQGEYVNMGTRIATITDITRLKIVINVSESNVYKLKPGDDATITTDVYPGITYRGKVTFVSPQGDDAHNYTVEIEISNDSKKPLKSGTFTSVFIALPETAEALYIPRKALLGSTTNAEVYVAENNRAVRKKILVGTGTNDYLRVISGLKEGDKVITTGQINLSDNKEIRITE</sequence>
<dbReference type="PANTHER" id="PTHR30469:SF33">
    <property type="entry name" value="SLR1207 PROTEIN"/>
    <property type="match status" value="1"/>
</dbReference>
<dbReference type="Gene3D" id="2.40.50.100">
    <property type="match status" value="1"/>
</dbReference>
<dbReference type="PANTHER" id="PTHR30469">
    <property type="entry name" value="MULTIDRUG RESISTANCE PROTEIN MDTA"/>
    <property type="match status" value="1"/>
</dbReference>
<reference evidence="3" key="1">
    <citation type="submission" date="2019-08" db="EMBL/GenBank/DDBJ databases">
        <authorList>
            <person name="Kucharzyk K."/>
            <person name="Murdoch R.W."/>
            <person name="Higgins S."/>
            <person name="Loffler F."/>
        </authorList>
    </citation>
    <scope>NUCLEOTIDE SEQUENCE</scope>
</reference>